<sequence length="240" mass="26584">MHKILKKTIIHCLASAAFLSAIAPATVKAVQTDEVDTSTNAVALQKLTKQQQEIMDGMRQKEQEYAAYGDAASVVADEKATARSAYGAWSWRDGVIAVTDAGSSLLITNSWHAGIVAPQKKYVVAEAEGVGKKVRLASGDWETKFRNNRVWQMGVKKTSIAQDYNAGKWAGQQVGKPYNLNFWNIKQKNSFYCSQLVWAAYYYTARVNLDKTDNNIGSAWAVHPGEFVSNPLTVLIYRNK</sequence>
<comment type="caution">
    <text evidence="2">The sequence shown here is derived from an EMBL/GenBank/DDBJ whole genome shotgun (WGS) entry which is preliminary data.</text>
</comment>
<dbReference type="EMBL" id="JBCLSQ010000006">
    <property type="protein sequence ID" value="MEY8537471.1"/>
    <property type="molecule type" value="Genomic_DNA"/>
</dbReference>
<feature type="signal peptide" evidence="1">
    <location>
        <begin position="1"/>
        <end position="29"/>
    </location>
</feature>
<dbReference type="Pfam" id="PF05708">
    <property type="entry name" value="Peptidase_C92"/>
    <property type="match status" value="1"/>
</dbReference>
<name>A0ABV4D6T1_9LACT</name>
<evidence type="ECO:0000313" key="3">
    <source>
        <dbReference type="Proteomes" id="UP001565242"/>
    </source>
</evidence>
<dbReference type="InterPro" id="IPR024453">
    <property type="entry name" value="Peptidase_C92"/>
</dbReference>
<keyword evidence="3" id="KW-1185">Reference proteome</keyword>
<feature type="chain" id="PRO_5046711539" evidence="1">
    <location>
        <begin position="30"/>
        <end position="240"/>
    </location>
</feature>
<reference evidence="2 3" key="1">
    <citation type="submission" date="2024-03" db="EMBL/GenBank/DDBJ databases">
        <title>Mouse gut bacterial collection (mGBC) of GemPharmatech.</title>
        <authorList>
            <person name="He Y."/>
            <person name="Dong L."/>
            <person name="Wu D."/>
            <person name="Gao X."/>
            <person name="Lin Z."/>
        </authorList>
    </citation>
    <scope>NUCLEOTIDE SEQUENCE [LARGE SCALE GENOMIC DNA]</scope>
    <source>
        <strain evidence="2 3">20-218</strain>
    </source>
</reference>
<protein>
    <submittedName>
        <fullName evidence="2">YiiX/YebB-like N1pC/P60 family cysteine hydrolase</fullName>
    </submittedName>
</protein>
<dbReference type="Gene3D" id="3.90.1720.10">
    <property type="entry name" value="endopeptidase domain like (from Nostoc punctiforme)"/>
    <property type="match status" value="1"/>
</dbReference>
<dbReference type="RefSeq" id="WP_369917850.1">
    <property type="nucleotide sequence ID" value="NZ_JBCLSQ010000006.1"/>
</dbReference>
<evidence type="ECO:0000313" key="2">
    <source>
        <dbReference type="EMBL" id="MEY8537471.1"/>
    </source>
</evidence>
<proteinExistence type="predicted"/>
<dbReference type="Proteomes" id="UP001565242">
    <property type="component" value="Unassembled WGS sequence"/>
</dbReference>
<dbReference type="InterPro" id="IPR038765">
    <property type="entry name" value="Papain-like_cys_pep_sf"/>
</dbReference>
<evidence type="ECO:0000256" key="1">
    <source>
        <dbReference type="SAM" id="SignalP"/>
    </source>
</evidence>
<accession>A0ABV4D6T1</accession>
<keyword evidence="1" id="KW-0732">Signal</keyword>
<organism evidence="2 3">
    <name type="scientific">Lactococcus muris</name>
    <dbReference type="NCBI Taxonomy" id="2941330"/>
    <lineage>
        <taxon>Bacteria</taxon>
        <taxon>Bacillati</taxon>
        <taxon>Bacillota</taxon>
        <taxon>Bacilli</taxon>
        <taxon>Lactobacillales</taxon>
        <taxon>Streptococcaceae</taxon>
        <taxon>Lactococcus</taxon>
    </lineage>
</organism>
<dbReference type="SUPFAM" id="SSF54001">
    <property type="entry name" value="Cysteine proteinases"/>
    <property type="match status" value="1"/>
</dbReference>
<gene>
    <name evidence="2" type="ORF">AALM99_03280</name>
</gene>